<reference evidence="2" key="1">
    <citation type="journal article" date="2023" name="G3 (Bethesda)">
        <title>A reference genome for the long-term kleptoplast-retaining sea slug Elysia crispata morphotype clarki.</title>
        <authorList>
            <person name="Eastman K.E."/>
            <person name="Pendleton A.L."/>
            <person name="Shaikh M.A."/>
            <person name="Suttiyut T."/>
            <person name="Ogas R."/>
            <person name="Tomko P."/>
            <person name="Gavelis G."/>
            <person name="Widhalm J.R."/>
            <person name="Wisecaver J.H."/>
        </authorList>
    </citation>
    <scope>NUCLEOTIDE SEQUENCE</scope>
    <source>
        <strain evidence="2">ECLA1</strain>
    </source>
</reference>
<comment type="caution">
    <text evidence="2">The sequence shown here is derived from an EMBL/GenBank/DDBJ whole genome shotgun (WGS) entry which is preliminary data.</text>
</comment>
<proteinExistence type="predicted"/>
<organism evidence="2 3">
    <name type="scientific">Elysia crispata</name>
    <name type="common">lettuce slug</name>
    <dbReference type="NCBI Taxonomy" id="231223"/>
    <lineage>
        <taxon>Eukaryota</taxon>
        <taxon>Metazoa</taxon>
        <taxon>Spiralia</taxon>
        <taxon>Lophotrochozoa</taxon>
        <taxon>Mollusca</taxon>
        <taxon>Gastropoda</taxon>
        <taxon>Heterobranchia</taxon>
        <taxon>Euthyneura</taxon>
        <taxon>Panpulmonata</taxon>
        <taxon>Sacoglossa</taxon>
        <taxon>Placobranchoidea</taxon>
        <taxon>Plakobranchidae</taxon>
        <taxon>Elysia</taxon>
    </lineage>
</organism>
<name>A0AAE0ZFF9_9GAST</name>
<keyword evidence="3" id="KW-1185">Reference proteome</keyword>
<accession>A0AAE0ZFF9</accession>
<protein>
    <submittedName>
        <fullName evidence="2">Uncharacterized protein</fullName>
    </submittedName>
</protein>
<gene>
    <name evidence="2" type="ORF">RRG08_053932</name>
</gene>
<evidence type="ECO:0000313" key="3">
    <source>
        <dbReference type="Proteomes" id="UP001283361"/>
    </source>
</evidence>
<sequence>MKSIYLVIAKGKKKTNRSCHGGQTHNLDDFETPCFGPKRSKEIVKVCEDFFLSYTDHRLLPVDQESISASSSSTGLASQIGYHAVGK</sequence>
<dbReference type="Proteomes" id="UP001283361">
    <property type="component" value="Unassembled WGS sequence"/>
</dbReference>
<dbReference type="AlphaFoldDB" id="A0AAE0ZFF9"/>
<feature type="region of interest" description="Disordered" evidence="1">
    <location>
        <begin position="66"/>
        <end position="87"/>
    </location>
</feature>
<evidence type="ECO:0000256" key="1">
    <source>
        <dbReference type="SAM" id="MobiDB-lite"/>
    </source>
</evidence>
<dbReference type="EMBL" id="JAWDGP010004106">
    <property type="protein sequence ID" value="KAK3767786.1"/>
    <property type="molecule type" value="Genomic_DNA"/>
</dbReference>
<evidence type="ECO:0000313" key="2">
    <source>
        <dbReference type="EMBL" id="KAK3767786.1"/>
    </source>
</evidence>